<dbReference type="EMBL" id="AP024202">
    <property type="protein sequence ID" value="BCN92509.1"/>
    <property type="molecule type" value="Genomic_DNA"/>
</dbReference>
<feature type="transmembrane region" description="Helical" evidence="16">
    <location>
        <begin position="307"/>
        <end position="327"/>
    </location>
</feature>
<dbReference type="Gene3D" id="3.30.565.10">
    <property type="entry name" value="Histidine kinase-like ATPase, C-terminal domain"/>
    <property type="match status" value="1"/>
</dbReference>
<evidence type="ECO:0000256" key="13">
    <source>
        <dbReference type="ARBA" id="ARBA00023136"/>
    </source>
</evidence>
<dbReference type="SMART" id="SM00448">
    <property type="entry name" value="REC"/>
    <property type="match status" value="2"/>
</dbReference>
<evidence type="ECO:0000256" key="3">
    <source>
        <dbReference type="ARBA" id="ARBA00012438"/>
    </source>
</evidence>
<dbReference type="InterPro" id="IPR036097">
    <property type="entry name" value="HisK_dim/P_sf"/>
</dbReference>
<evidence type="ECO:0000259" key="21">
    <source>
        <dbReference type="PROSITE" id="PS50894"/>
    </source>
</evidence>
<dbReference type="InterPro" id="IPR036890">
    <property type="entry name" value="HATPase_C_sf"/>
</dbReference>
<feature type="domain" description="HPt" evidence="21">
    <location>
        <begin position="1210"/>
        <end position="1306"/>
    </location>
</feature>
<dbReference type="SUPFAM" id="SSF55785">
    <property type="entry name" value="PYP-like sensor domain (PAS domain)"/>
    <property type="match status" value="1"/>
</dbReference>
<evidence type="ECO:0000256" key="1">
    <source>
        <dbReference type="ARBA" id="ARBA00000085"/>
    </source>
</evidence>
<dbReference type="SMART" id="SM00388">
    <property type="entry name" value="HisKA"/>
    <property type="match status" value="1"/>
</dbReference>
<dbReference type="SMART" id="SM00091">
    <property type="entry name" value="PAS"/>
    <property type="match status" value="1"/>
</dbReference>
<dbReference type="InterPro" id="IPR011006">
    <property type="entry name" value="CheY-like_superfamily"/>
</dbReference>
<dbReference type="InterPro" id="IPR003594">
    <property type="entry name" value="HATPase_dom"/>
</dbReference>
<dbReference type="SUPFAM" id="SSF47226">
    <property type="entry name" value="Histidine-containing phosphotransfer domain, HPT domain"/>
    <property type="match status" value="1"/>
</dbReference>
<dbReference type="Pfam" id="PF02518">
    <property type="entry name" value="HATPase_c"/>
    <property type="match status" value="1"/>
</dbReference>
<keyword evidence="7 16" id="KW-0812">Transmembrane</keyword>
<feature type="modified residue" description="4-aspartylphosphate" evidence="15">
    <location>
        <position position="1103"/>
    </location>
</feature>
<keyword evidence="9" id="KW-0418">Kinase</keyword>
<evidence type="ECO:0000256" key="14">
    <source>
        <dbReference type="PROSITE-ProRule" id="PRU00110"/>
    </source>
</evidence>
<feature type="domain" description="PAS" evidence="19">
    <location>
        <begin position="347"/>
        <end position="410"/>
    </location>
</feature>
<keyword evidence="13 16" id="KW-0472">Membrane</keyword>
<dbReference type="InterPro" id="IPR000014">
    <property type="entry name" value="PAS"/>
</dbReference>
<feature type="domain" description="Response regulatory" evidence="18">
    <location>
        <begin position="1052"/>
        <end position="1170"/>
    </location>
</feature>
<dbReference type="SUPFAM" id="SSF52172">
    <property type="entry name" value="CheY-like"/>
    <property type="match status" value="2"/>
</dbReference>
<dbReference type="InterPro" id="IPR005467">
    <property type="entry name" value="His_kinase_dom"/>
</dbReference>
<keyword evidence="11 16" id="KW-1133">Transmembrane helix</keyword>
<comment type="subcellular location">
    <subcellularLocation>
        <location evidence="2">Cell membrane</location>
        <topology evidence="2">Multi-pass membrane protein</topology>
    </subcellularLocation>
</comment>
<evidence type="ECO:0000256" key="9">
    <source>
        <dbReference type="ARBA" id="ARBA00022777"/>
    </source>
</evidence>
<dbReference type="CDD" id="cd17546">
    <property type="entry name" value="REC_hyHK_CKI1_RcsC-like"/>
    <property type="match status" value="1"/>
</dbReference>
<dbReference type="Gene3D" id="1.10.287.130">
    <property type="match status" value="1"/>
</dbReference>
<gene>
    <name evidence="22" type="ORF">THMIRHAM_02940</name>
</gene>
<evidence type="ECO:0000256" key="16">
    <source>
        <dbReference type="SAM" id="Phobius"/>
    </source>
</evidence>
<evidence type="ECO:0000256" key="4">
    <source>
        <dbReference type="ARBA" id="ARBA00022475"/>
    </source>
</evidence>
<dbReference type="InterPro" id="IPR003661">
    <property type="entry name" value="HisK_dim/P_dom"/>
</dbReference>
<dbReference type="Pfam" id="PF13426">
    <property type="entry name" value="PAS_9"/>
    <property type="match status" value="1"/>
</dbReference>
<dbReference type="CDD" id="cd16922">
    <property type="entry name" value="HATPase_EvgS-ArcB-TorS-like"/>
    <property type="match status" value="1"/>
</dbReference>
<dbReference type="InterPro" id="IPR003018">
    <property type="entry name" value="GAF"/>
</dbReference>
<evidence type="ECO:0000259" key="19">
    <source>
        <dbReference type="PROSITE" id="PS50112"/>
    </source>
</evidence>
<feature type="modified residue" description="Phosphohistidine" evidence="14">
    <location>
        <position position="1249"/>
    </location>
</feature>
<dbReference type="InterPro" id="IPR029016">
    <property type="entry name" value="GAF-like_dom_sf"/>
</dbReference>
<evidence type="ECO:0000313" key="23">
    <source>
        <dbReference type="Proteomes" id="UP001054820"/>
    </source>
</evidence>
<dbReference type="PROSITE" id="PS50109">
    <property type="entry name" value="HIS_KIN"/>
    <property type="match status" value="1"/>
</dbReference>
<dbReference type="Pfam" id="PF13185">
    <property type="entry name" value="GAF_2"/>
    <property type="match status" value="1"/>
</dbReference>
<keyword evidence="4" id="KW-1003">Cell membrane</keyword>
<evidence type="ECO:0000256" key="6">
    <source>
        <dbReference type="ARBA" id="ARBA00022679"/>
    </source>
</evidence>
<name>A0ABM7MB15_9GAMM</name>
<accession>A0ABM7MB15</accession>
<dbReference type="SMART" id="SM00387">
    <property type="entry name" value="HATPase_c"/>
    <property type="match status" value="1"/>
</dbReference>
<dbReference type="NCBIfam" id="TIGR00229">
    <property type="entry name" value="sensory_box"/>
    <property type="match status" value="1"/>
</dbReference>
<dbReference type="PROSITE" id="PS50113">
    <property type="entry name" value="PAC"/>
    <property type="match status" value="1"/>
</dbReference>
<dbReference type="PANTHER" id="PTHR45339">
    <property type="entry name" value="HYBRID SIGNAL TRANSDUCTION HISTIDINE KINASE J"/>
    <property type="match status" value="1"/>
</dbReference>
<evidence type="ECO:0000259" key="20">
    <source>
        <dbReference type="PROSITE" id="PS50113"/>
    </source>
</evidence>
<dbReference type="Gene3D" id="3.30.450.40">
    <property type="match status" value="1"/>
</dbReference>
<organism evidence="22 23">
    <name type="scientific">Thiomicrorhabdus immobilis</name>
    <dbReference type="NCBI Taxonomy" id="2791037"/>
    <lineage>
        <taxon>Bacteria</taxon>
        <taxon>Pseudomonadati</taxon>
        <taxon>Pseudomonadota</taxon>
        <taxon>Gammaproteobacteria</taxon>
        <taxon>Thiotrichales</taxon>
        <taxon>Piscirickettsiaceae</taxon>
        <taxon>Thiomicrorhabdus</taxon>
    </lineage>
</organism>
<protein>
    <recommendedName>
        <fullName evidence="3">histidine kinase</fullName>
        <ecNumber evidence="3">2.7.13.3</ecNumber>
    </recommendedName>
</protein>
<dbReference type="InterPro" id="IPR000700">
    <property type="entry name" value="PAS-assoc_C"/>
</dbReference>
<dbReference type="InterPro" id="IPR001789">
    <property type="entry name" value="Sig_transdc_resp-reg_receiver"/>
</dbReference>
<dbReference type="PROSITE" id="PS50112">
    <property type="entry name" value="PAS"/>
    <property type="match status" value="1"/>
</dbReference>
<evidence type="ECO:0000256" key="2">
    <source>
        <dbReference type="ARBA" id="ARBA00004651"/>
    </source>
</evidence>
<dbReference type="Proteomes" id="UP001054820">
    <property type="component" value="Chromosome"/>
</dbReference>
<dbReference type="Gene3D" id="1.20.120.160">
    <property type="entry name" value="HPT domain"/>
    <property type="match status" value="1"/>
</dbReference>
<keyword evidence="10" id="KW-0067">ATP-binding</keyword>
<dbReference type="CDD" id="cd00088">
    <property type="entry name" value="HPT"/>
    <property type="match status" value="1"/>
</dbReference>
<dbReference type="SUPFAM" id="SSF55781">
    <property type="entry name" value="GAF domain-like"/>
    <property type="match status" value="1"/>
</dbReference>
<comment type="catalytic activity">
    <reaction evidence="1">
        <text>ATP + protein L-histidine = ADP + protein N-phospho-L-histidine.</text>
        <dbReference type="EC" id="2.7.13.3"/>
    </reaction>
</comment>
<dbReference type="PROSITE" id="PS50894">
    <property type="entry name" value="HPT"/>
    <property type="match status" value="1"/>
</dbReference>
<evidence type="ECO:0000313" key="22">
    <source>
        <dbReference type="EMBL" id="BCN92509.1"/>
    </source>
</evidence>
<proteinExistence type="predicted"/>
<dbReference type="InterPro" id="IPR036641">
    <property type="entry name" value="HPT_dom_sf"/>
</dbReference>
<evidence type="ECO:0000256" key="15">
    <source>
        <dbReference type="PROSITE-ProRule" id="PRU00169"/>
    </source>
</evidence>
<evidence type="ECO:0000256" key="10">
    <source>
        <dbReference type="ARBA" id="ARBA00022840"/>
    </source>
</evidence>
<keyword evidence="5 15" id="KW-0597">Phosphoprotein</keyword>
<evidence type="ECO:0000256" key="7">
    <source>
        <dbReference type="ARBA" id="ARBA00022692"/>
    </source>
</evidence>
<dbReference type="RefSeq" id="WP_237262208.1">
    <property type="nucleotide sequence ID" value="NZ_AP024202.1"/>
</dbReference>
<dbReference type="Gene3D" id="3.30.450.20">
    <property type="entry name" value="PAS domain"/>
    <property type="match status" value="1"/>
</dbReference>
<evidence type="ECO:0000256" key="5">
    <source>
        <dbReference type="ARBA" id="ARBA00022553"/>
    </source>
</evidence>
<dbReference type="Pfam" id="PF00512">
    <property type="entry name" value="HisKA"/>
    <property type="match status" value="1"/>
</dbReference>
<feature type="transmembrane region" description="Helical" evidence="16">
    <location>
        <begin position="16"/>
        <end position="33"/>
    </location>
</feature>
<sequence length="1398" mass="158569">MKQENAIKKISSDLRFVLYLTIILSLFAVWSFGKDLVKQYHFLYHYQSIQSVIDLNKAISFESARRLVLNFTKNDEQSKEVEALSKETDKQYQKFIENKYLSEEDRADLAIFQRHYTDYIALRGPQKKCVEYDECFQKLEELRYRSDILRKDLTGRYERMALKVPIVERDVTVKMQLLSHMIVWRNELHRVVSIIRSYQETADPLILPLLEQANYEFNSEQTLLKQMSESYTEELIPEIQLQLKRLKQDFNELQVNFTTQILDKKITVATDKPFRDGVGLPLLNEADKAIELFYQHSLKHYCSHFRYNILILIAGILLIVFSLVTVVKVTQRVREKALLPLQQNEAILASAASGIIQIDAKGIINRVNNKALEIFGYTEKEMLGQNVKMLMPAPEARHHDGYIQSQVRTGINKIIGSGREVRGVKSDGEEFPLHLAISRIDQEDAVGFIGIVTDLTERDSERLATQTRNKLLSALRLATEEFVADASDSTGVWDDLLTSLLEITESEYGFIGEVVYEEDGKRCLKLHAITNISWDQESQALFEKLKSQDMLLCNRENMIGQVIHSEARIISNDVSHDPRASFIPPGHPELRRFMGVPIFHGSELIGMYGIANGKDEYTHDLADFLEPFNATCGVIVAGMQQAAKQKVLLKNLEVAKLEAESAMVLKSDFLANMSHEIRTPMNAILGLSHLTLNAGLNEKQYDYVNKIHRAANSLLHIINDILDFSKIESGKMVLEKIPVQIEEIIEDSLLPVQTLAAQKHLEIFVTLPPNLNHCSQPLLLGDPVRIVQILINLLSNAVKFTDSGYIALEIELVQQHEDEWLIDFHVQDTGVGMSESQVDKLFEAFTQADASTTRKYGGTGLGLAISRNLAREMRGDVSVTSAENSGSTFSLRIPFSKVGKVPVGDCPIITEVVWVVDDEPISLNQMQVQLESFEMKVRTFDNGLALLEALKQAEEYPDWLFIDWIMPNMNGFEVIQQIKVLYPELIDRVVMMSFYDWNKLQTLAESNHVKYCLAKPILPSHFSRLFSKGDESVQRFGVVSAASNVPNFEGQRILLVEDNLINQQIAEELLKPTNAIITVADNGEQALYQLTQANMVFDAVLMDIQMPVMDGIEATRQIRSYSQFAELPIIAMTAHAFKEEIDRCMSVGMNAHVTKPVIPQKLYATLSEMLNITEALEVIDDSNDSDEKPLPLPEGEGLKVYESRQLLDVGDEFFEKMLFTFLETHQQTPEQLQQLILAEDWSAAERVAHTLKGLASTLGYIGLEEHLQEIETLSNQCSLELGKPSSETKALLLAKLSLFTQAHSDSWQCSQGFIKSYLESRDLDPNYEAEPAFDEANWLDIKTVLIDYLKDYDGQVLEYWKENLAIIQNALGETDCSRIEAAIDNFEFDEAIGLLESN</sequence>
<dbReference type="SUPFAM" id="SSF55874">
    <property type="entry name" value="ATPase domain of HSP90 chaperone/DNA topoisomerase II/histidine kinase"/>
    <property type="match status" value="1"/>
</dbReference>
<dbReference type="PROSITE" id="PS50110">
    <property type="entry name" value="RESPONSE_REGULATORY"/>
    <property type="match status" value="2"/>
</dbReference>
<dbReference type="InterPro" id="IPR008207">
    <property type="entry name" value="Sig_transdc_His_kin_Hpt_dom"/>
</dbReference>
<dbReference type="InterPro" id="IPR035965">
    <property type="entry name" value="PAS-like_dom_sf"/>
</dbReference>
<dbReference type="InterPro" id="IPR004358">
    <property type="entry name" value="Sig_transdc_His_kin-like_C"/>
</dbReference>
<evidence type="ECO:0000259" key="18">
    <source>
        <dbReference type="PROSITE" id="PS50110"/>
    </source>
</evidence>
<reference evidence="22" key="1">
    <citation type="journal article" date="2022" name="Arch. Microbiol.">
        <title>Thiomicrorhabdus immobilis sp. nov., a mesophilic sulfur-oxidizing bacterium isolated from sediment of a brackish lake in northern Japan.</title>
        <authorList>
            <person name="Kojima H."/>
            <person name="Mochizuki J."/>
            <person name="Kanda M."/>
            <person name="Watanabe T."/>
            <person name="Fukui M."/>
        </authorList>
    </citation>
    <scope>NUCLEOTIDE SEQUENCE</scope>
    <source>
        <strain evidence="22">Am19</strain>
    </source>
</reference>
<keyword evidence="23" id="KW-1185">Reference proteome</keyword>
<dbReference type="EC" id="2.7.13.3" evidence="3"/>
<evidence type="ECO:0000256" key="8">
    <source>
        <dbReference type="ARBA" id="ARBA00022741"/>
    </source>
</evidence>
<feature type="domain" description="Response regulatory" evidence="18">
    <location>
        <begin position="912"/>
        <end position="1030"/>
    </location>
</feature>
<keyword evidence="6" id="KW-0808">Transferase</keyword>
<dbReference type="Pfam" id="PF00072">
    <property type="entry name" value="Response_reg"/>
    <property type="match status" value="2"/>
</dbReference>
<keyword evidence="8" id="KW-0547">Nucleotide-binding</keyword>
<dbReference type="PANTHER" id="PTHR45339:SF1">
    <property type="entry name" value="HYBRID SIGNAL TRANSDUCTION HISTIDINE KINASE J"/>
    <property type="match status" value="1"/>
</dbReference>
<evidence type="ECO:0000256" key="12">
    <source>
        <dbReference type="ARBA" id="ARBA00023012"/>
    </source>
</evidence>
<dbReference type="Pfam" id="PF01627">
    <property type="entry name" value="Hpt"/>
    <property type="match status" value="1"/>
</dbReference>
<dbReference type="PRINTS" id="PR00344">
    <property type="entry name" value="BCTRLSENSOR"/>
</dbReference>
<evidence type="ECO:0000259" key="17">
    <source>
        <dbReference type="PROSITE" id="PS50109"/>
    </source>
</evidence>
<dbReference type="CDD" id="cd00082">
    <property type="entry name" value="HisKA"/>
    <property type="match status" value="1"/>
</dbReference>
<evidence type="ECO:0000256" key="11">
    <source>
        <dbReference type="ARBA" id="ARBA00022989"/>
    </source>
</evidence>
<dbReference type="SUPFAM" id="SSF47384">
    <property type="entry name" value="Homodimeric domain of signal transducing histidine kinase"/>
    <property type="match status" value="1"/>
</dbReference>
<feature type="domain" description="PAC" evidence="20">
    <location>
        <begin position="417"/>
        <end position="467"/>
    </location>
</feature>
<dbReference type="SMART" id="SM00065">
    <property type="entry name" value="GAF"/>
    <property type="match status" value="1"/>
</dbReference>
<feature type="modified residue" description="4-aspartylphosphate" evidence="15">
    <location>
        <position position="963"/>
    </location>
</feature>
<dbReference type="CDD" id="cd00130">
    <property type="entry name" value="PAS"/>
    <property type="match status" value="1"/>
</dbReference>
<dbReference type="Gene3D" id="3.40.50.2300">
    <property type="match status" value="2"/>
</dbReference>
<feature type="domain" description="Histidine kinase" evidence="17">
    <location>
        <begin position="672"/>
        <end position="897"/>
    </location>
</feature>
<keyword evidence="12" id="KW-0902">Two-component regulatory system</keyword>